<dbReference type="InterPro" id="IPR028978">
    <property type="entry name" value="Chorismate_lyase_/UTRA_dom_sf"/>
</dbReference>
<sequence>MKQLQTGKGSKSMYLQIKEIYKNRIVNGEIKRGQKIPSEMEIQKEFGVSRITARQAILELEQEGMVKRGRGKGTFVIWQPGIEEELTHIKSFTEEMKSMNRVPGTASLRVKKLIPDKVVSNIFGLKENEEVYCVKRVRTADEVKMVFFVSYFPLSTNLPLDSNQYSQSIYTMLDYSGTGIPKKIEEKISAILPDKEVSNALKISMHMPVLLRERVSYNEKGDIIELSYCYYRGDLYKYTISTTN</sequence>
<dbReference type="SMART" id="SM00866">
    <property type="entry name" value="UTRA"/>
    <property type="match status" value="1"/>
</dbReference>
<dbReference type="Gene3D" id="3.40.1410.10">
    <property type="entry name" value="Chorismate lyase-like"/>
    <property type="match status" value="1"/>
</dbReference>
<comment type="caution">
    <text evidence="5">The sequence shown here is derived from an EMBL/GenBank/DDBJ whole genome shotgun (WGS) entry which is preliminary data.</text>
</comment>
<keyword evidence="6" id="KW-1185">Reference proteome</keyword>
<evidence type="ECO:0000313" key="5">
    <source>
        <dbReference type="EMBL" id="MSS01813.1"/>
    </source>
</evidence>
<dbReference type="PANTHER" id="PTHR44846">
    <property type="entry name" value="MANNOSYL-D-GLYCERATE TRANSPORT/METABOLISM SYSTEM REPRESSOR MNGR-RELATED"/>
    <property type="match status" value="1"/>
</dbReference>
<dbReference type="Proteomes" id="UP000470082">
    <property type="component" value="Unassembled WGS sequence"/>
</dbReference>
<dbReference type="GO" id="GO:0003677">
    <property type="term" value="F:DNA binding"/>
    <property type="evidence" value="ECO:0007669"/>
    <property type="project" value="UniProtKB-KW"/>
</dbReference>
<dbReference type="CDD" id="cd07377">
    <property type="entry name" value="WHTH_GntR"/>
    <property type="match status" value="1"/>
</dbReference>
<evidence type="ECO:0000259" key="4">
    <source>
        <dbReference type="PROSITE" id="PS50949"/>
    </source>
</evidence>
<dbReference type="PRINTS" id="PR00035">
    <property type="entry name" value="HTHGNTR"/>
</dbReference>
<dbReference type="Pfam" id="PF07702">
    <property type="entry name" value="UTRA"/>
    <property type="match status" value="1"/>
</dbReference>
<evidence type="ECO:0000313" key="6">
    <source>
        <dbReference type="Proteomes" id="UP000470082"/>
    </source>
</evidence>
<name>A0A7X2N3J0_9FIRM</name>
<dbReference type="SUPFAM" id="SSF46785">
    <property type="entry name" value="Winged helix' DNA-binding domain"/>
    <property type="match status" value="1"/>
</dbReference>
<dbReference type="InterPro" id="IPR036388">
    <property type="entry name" value="WH-like_DNA-bd_sf"/>
</dbReference>
<keyword evidence="3" id="KW-0804">Transcription</keyword>
<keyword evidence="2" id="KW-0238">DNA-binding</keyword>
<dbReference type="GO" id="GO:0003700">
    <property type="term" value="F:DNA-binding transcription factor activity"/>
    <property type="evidence" value="ECO:0007669"/>
    <property type="project" value="InterPro"/>
</dbReference>
<proteinExistence type="predicted"/>
<feature type="domain" description="HTH gntR-type" evidence="4">
    <location>
        <begin position="11"/>
        <end position="79"/>
    </location>
</feature>
<dbReference type="InterPro" id="IPR050679">
    <property type="entry name" value="Bact_HTH_transcr_reg"/>
</dbReference>
<dbReference type="Pfam" id="PF00392">
    <property type="entry name" value="GntR"/>
    <property type="match status" value="1"/>
</dbReference>
<dbReference type="SMART" id="SM00345">
    <property type="entry name" value="HTH_GNTR"/>
    <property type="match status" value="1"/>
</dbReference>
<dbReference type="InterPro" id="IPR000524">
    <property type="entry name" value="Tscrpt_reg_HTH_GntR"/>
</dbReference>
<dbReference type="AlphaFoldDB" id="A0A7X2N3J0"/>
<dbReference type="PROSITE" id="PS50949">
    <property type="entry name" value="HTH_GNTR"/>
    <property type="match status" value="1"/>
</dbReference>
<keyword evidence="1" id="KW-0805">Transcription regulation</keyword>
<dbReference type="RefSeq" id="WP_154460438.1">
    <property type="nucleotide sequence ID" value="NZ_JAQYTQ010000045.1"/>
</dbReference>
<protein>
    <submittedName>
        <fullName evidence="5">GntR family transcriptional regulator</fullName>
    </submittedName>
</protein>
<evidence type="ECO:0000256" key="2">
    <source>
        <dbReference type="ARBA" id="ARBA00023125"/>
    </source>
</evidence>
<organism evidence="5 6">
    <name type="scientific">Floccifex porci</name>
    <dbReference type="NCBI Taxonomy" id="2606629"/>
    <lineage>
        <taxon>Bacteria</taxon>
        <taxon>Bacillati</taxon>
        <taxon>Bacillota</taxon>
        <taxon>Erysipelotrichia</taxon>
        <taxon>Erysipelotrichales</taxon>
        <taxon>Erysipelotrichaceae</taxon>
        <taxon>Floccifex</taxon>
    </lineage>
</organism>
<dbReference type="SUPFAM" id="SSF64288">
    <property type="entry name" value="Chorismate lyase-like"/>
    <property type="match status" value="1"/>
</dbReference>
<reference evidence="5 6" key="1">
    <citation type="submission" date="2019-08" db="EMBL/GenBank/DDBJ databases">
        <title>In-depth cultivation of the pig gut microbiome towards novel bacterial diversity and tailored functional studies.</title>
        <authorList>
            <person name="Wylensek D."/>
            <person name="Hitch T.C.A."/>
            <person name="Clavel T."/>
        </authorList>
    </citation>
    <scope>NUCLEOTIDE SEQUENCE [LARGE SCALE GENOMIC DNA]</scope>
    <source>
        <strain evidence="5 6">LKV-178-WT-2G</strain>
    </source>
</reference>
<dbReference type="PANTHER" id="PTHR44846:SF1">
    <property type="entry name" value="MANNOSYL-D-GLYCERATE TRANSPORT_METABOLISM SYSTEM REPRESSOR MNGR-RELATED"/>
    <property type="match status" value="1"/>
</dbReference>
<dbReference type="EMBL" id="VUMM01000013">
    <property type="protein sequence ID" value="MSS01813.1"/>
    <property type="molecule type" value="Genomic_DNA"/>
</dbReference>
<dbReference type="Gene3D" id="1.10.10.10">
    <property type="entry name" value="Winged helix-like DNA-binding domain superfamily/Winged helix DNA-binding domain"/>
    <property type="match status" value="1"/>
</dbReference>
<accession>A0A7X2N3J0</accession>
<dbReference type="GO" id="GO:0045892">
    <property type="term" value="P:negative regulation of DNA-templated transcription"/>
    <property type="evidence" value="ECO:0007669"/>
    <property type="project" value="TreeGrafter"/>
</dbReference>
<evidence type="ECO:0000256" key="1">
    <source>
        <dbReference type="ARBA" id="ARBA00023015"/>
    </source>
</evidence>
<gene>
    <name evidence="5" type="ORF">FYJ50_06850</name>
</gene>
<dbReference type="InterPro" id="IPR036390">
    <property type="entry name" value="WH_DNA-bd_sf"/>
</dbReference>
<evidence type="ECO:0000256" key="3">
    <source>
        <dbReference type="ARBA" id="ARBA00023163"/>
    </source>
</evidence>
<dbReference type="InterPro" id="IPR011663">
    <property type="entry name" value="UTRA"/>
</dbReference>